<reference evidence="1" key="1">
    <citation type="journal article" date="2021" name="PeerJ">
        <title>Extensive microbial diversity within the chicken gut microbiome revealed by metagenomics and culture.</title>
        <authorList>
            <person name="Gilroy R."/>
            <person name="Ravi A."/>
            <person name="Getino M."/>
            <person name="Pursley I."/>
            <person name="Horton D.L."/>
            <person name="Alikhan N.F."/>
            <person name="Baker D."/>
            <person name="Gharbi K."/>
            <person name="Hall N."/>
            <person name="Watson M."/>
            <person name="Adriaenssens E.M."/>
            <person name="Foster-Nyarko E."/>
            <person name="Jarju S."/>
            <person name="Secka A."/>
            <person name="Antonio M."/>
            <person name="Oren A."/>
            <person name="Chaudhuri R.R."/>
            <person name="La Ragione R."/>
            <person name="Hildebrand F."/>
            <person name="Pallen M.J."/>
        </authorList>
    </citation>
    <scope>NUCLEOTIDE SEQUENCE</scope>
    <source>
        <strain evidence="1">ChiSjej5B23-2810</strain>
    </source>
</reference>
<protein>
    <submittedName>
        <fullName evidence="1">Abi family protein</fullName>
    </submittedName>
</protein>
<name>A0A9D2PAK4_9FIRM</name>
<dbReference type="InterPro" id="IPR011664">
    <property type="entry name" value="Abi_system_AbiD/AbiF-like"/>
</dbReference>
<dbReference type="Proteomes" id="UP000823906">
    <property type="component" value="Unassembled WGS sequence"/>
</dbReference>
<sequence>MDLKKPLSFQQQVDRLVEHGMYLDSKSDAVTFLSNVNYYRFTGYALQFRAKNGQDYIEGTSFEQVKEIYLFDEALRGILRDGLECVETMLRARIANGFAMAKCMEPPYAGHYDPANFFRPELHKLVLDSLQKEEKRHQDSLVIKHHQDKYDDKMPLWVMVELLSMSSLSTLYRAMYSSEQNAIAASCGKTRMVFANHMHVLSVLRNKCCHGARLYNVVFRPSVQLGRYYLKNHPEVLVDTLFAAVLALVRFLPAREAKEKFCAELCVCIEKYRSHIVLECIGFPQNYKQLLKSEAEYA</sequence>
<dbReference type="Pfam" id="PF07751">
    <property type="entry name" value="Abi_2"/>
    <property type="match status" value="1"/>
</dbReference>
<evidence type="ECO:0000313" key="2">
    <source>
        <dbReference type="Proteomes" id="UP000823906"/>
    </source>
</evidence>
<organism evidence="1 2">
    <name type="scientific">Candidatus Faecalibacterium faecigallinarum</name>
    <dbReference type="NCBI Taxonomy" id="2838577"/>
    <lineage>
        <taxon>Bacteria</taxon>
        <taxon>Bacillati</taxon>
        <taxon>Bacillota</taxon>
        <taxon>Clostridia</taxon>
        <taxon>Eubacteriales</taxon>
        <taxon>Oscillospiraceae</taxon>
        <taxon>Faecalibacterium</taxon>
    </lineage>
</organism>
<evidence type="ECO:0000313" key="1">
    <source>
        <dbReference type="EMBL" id="HJC45890.1"/>
    </source>
</evidence>
<gene>
    <name evidence="1" type="ORF">H9703_07160</name>
</gene>
<dbReference type="EMBL" id="DWWN01000047">
    <property type="protein sequence ID" value="HJC45890.1"/>
    <property type="molecule type" value="Genomic_DNA"/>
</dbReference>
<accession>A0A9D2PAK4</accession>
<comment type="caution">
    <text evidence="1">The sequence shown here is derived from an EMBL/GenBank/DDBJ whole genome shotgun (WGS) entry which is preliminary data.</text>
</comment>
<reference evidence="1" key="2">
    <citation type="submission" date="2021-04" db="EMBL/GenBank/DDBJ databases">
        <authorList>
            <person name="Gilroy R."/>
        </authorList>
    </citation>
    <scope>NUCLEOTIDE SEQUENCE</scope>
    <source>
        <strain evidence="1">ChiSjej5B23-2810</strain>
    </source>
</reference>
<dbReference type="AlphaFoldDB" id="A0A9D2PAK4"/>
<proteinExistence type="predicted"/>